<dbReference type="GO" id="GO:0004412">
    <property type="term" value="F:homoserine dehydrogenase activity"/>
    <property type="evidence" value="ECO:0007669"/>
    <property type="project" value="UniProtKB-EC"/>
</dbReference>
<dbReference type="InterPro" id="IPR005106">
    <property type="entry name" value="Asp/hSer_DH_NAD-bd"/>
</dbReference>
<evidence type="ECO:0000256" key="11">
    <source>
        <dbReference type="ARBA" id="ARBA00023002"/>
    </source>
</evidence>
<dbReference type="GO" id="GO:0050661">
    <property type="term" value="F:NADP binding"/>
    <property type="evidence" value="ECO:0007669"/>
    <property type="project" value="InterPro"/>
</dbReference>
<dbReference type="Gene3D" id="3.40.50.720">
    <property type="entry name" value="NAD(P)-binding Rossmann-like Domain"/>
    <property type="match status" value="1"/>
</dbReference>
<dbReference type="SUPFAM" id="SSF55347">
    <property type="entry name" value="Glyceraldehyde-3-phosphate dehydrogenase-like, C-terminal domain"/>
    <property type="match status" value="1"/>
</dbReference>
<keyword evidence="14 20" id="KW-0486">Methionine biosynthesis</keyword>
<dbReference type="AlphaFoldDB" id="A0A917RV65"/>
<dbReference type="Gene3D" id="3.30.70.260">
    <property type="match status" value="1"/>
</dbReference>
<dbReference type="InterPro" id="IPR036291">
    <property type="entry name" value="NAD(P)-bd_dom_sf"/>
</dbReference>
<dbReference type="SUPFAM" id="SSF55021">
    <property type="entry name" value="ACT-like"/>
    <property type="match status" value="1"/>
</dbReference>
<accession>A0A917RV65</accession>
<evidence type="ECO:0000256" key="9">
    <source>
        <dbReference type="ARBA" id="ARBA00022723"/>
    </source>
</evidence>
<comment type="pathway">
    <text evidence="2 20">Amino-acid biosynthesis; L-threonine biosynthesis; L-threonine from L-aspartate: step 3/5.</text>
</comment>
<evidence type="ECO:0000256" key="16">
    <source>
        <dbReference type="ARBA" id="ARBA00048841"/>
    </source>
</evidence>
<dbReference type="PIRSF" id="PIRSF000098">
    <property type="entry name" value="Homoser_dehydrog"/>
    <property type="match status" value="1"/>
</dbReference>
<keyword evidence="12" id="KW-0520">NAD</keyword>
<dbReference type="NCBIfam" id="NF004976">
    <property type="entry name" value="PRK06349.1"/>
    <property type="match status" value="1"/>
</dbReference>
<keyword evidence="8 20" id="KW-0791">Threonine biosynthesis</keyword>
<dbReference type="InterPro" id="IPR019811">
    <property type="entry name" value="HDH_CS"/>
</dbReference>
<feature type="binding site" evidence="19">
    <location>
        <position position="125"/>
    </location>
    <ligand>
        <name>NADPH</name>
        <dbReference type="ChEBI" id="CHEBI:57783"/>
    </ligand>
</feature>
<keyword evidence="13" id="KW-0915">Sodium</keyword>
<evidence type="ECO:0000256" key="5">
    <source>
        <dbReference type="ARBA" id="ARBA00013213"/>
    </source>
</evidence>
<evidence type="ECO:0000256" key="13">
    <source>
        <dbReference type="ARBA" id="ARBA00023053"/>
    </source>
</evidence>
<evidence type="ECO:0000256" key="12">
    <source>
        <dbReference type="ARBA" id="ARBA00023027"/>
    </source>
</evidence>
<gene>
    <name evidence="23" type="ORF">GCM10011588_59020</name>
</gene>
<comment type="similarity">
    <text evidence="4 21">Belongs to the homoserine dehydrogenase family.</text>
</comment>
<evidence type="ECO:0000313" key="24">
    <source>
        <dbReference type="Proteomes" id="UP000638263"/>
    </source>
</evidence>
<evidence type="ECO:0000256" key="19">
    <source>
        <dbReference type="PIRSR" id="PIRSR000098-2"/>
    </source>
</evidence>
<evidence type="ECO:0000256" key="15">
    <source>
        <dbReference type="ARBA" id="ARBA00044930"/>
    </source>
</evidence>
<keyword evidence="9" id="KW-0479">Metal-binding</keyword>
<reference evidence="23" key="1">
    <citation type="journal article" date="2014" name="Int. J. Syst. Evol. Microbiol.">
        <title>Complete genome sequence of Corynebacterium casei LMG S-19264T (=DSM 44701T), isolated from a smear-ripened cheese.</title>
        <authorList>
            <consortium name="US DOE Joint Genome Institute (JGI-PGF)"/>
            <person name="Walter F."/>
            <person name="Albersmeier A."/>
            <person name="Kalinowski J."/>
            <person name="Ruckert C."/>
        </authorList>
    </citation>
    <scope>NUCLEOTIDE SEQUENCE</scope>
    <source>
        <strain evidence="23">CGMCC 4.3508</strain>
    </source>
</reference>
<dbReference type="Gene3D" id="3.30.360.10">
    <property type="entry name" value="Dihydrodipicolinate Reductase, domain 2"/>
    <property type="match status" value="1"/>
</dbReference>
<dbReference type="InterPro" id="IPR002912">
    <property type="entry name" value="ACT_dom"/>
</dbReference>
<feature type="binding site" evidence="19">
    <location>
        <position position="210"/>
    </location>
    <ligand>
        <name>L-homoserine</name>
        <dbReference type="ChEBI" id="CHEBI:57476"/>
    </ligand>
</feature>
<sequence length="461" mass="47902">MDATKGESMSEGAEVVPGRWGPDRPIGIAVLGMGNVGREVVRILRDHADDLQSRVGAPLTLRGVAVRSLDRDRGVPAELLTTDAEALVARPDVDLVVEVIGGIDPARKLILAALNAGKSVVTANKALLADYTGELAAAAERSRADLYFEAAVAGAIPVVRPLIQSLSGDRVNRVVGIVNGTTNFILSAMDETGADYGDTLAEATRLGYAEADPTADVEGYDAAAKAAILASLAFHTRVTAANVYRQGIAAITSEDLETASALDCTVKLLAICERVPAGPGGPTPEEGGKERVSVRVYPALIPRKHPLAAVTGAFNAVVVEAENAGRLMFYGQGAGGAPTASAVLGDLVMAARNKFFGGRAPGESVYAELPIAPIGDTPTRYHVNLKVEDRPGVLAKVAGEFSHHGVSISTVRQEGHDDKARLVVVTHLAAEAALAETVAALSDMESVTSVTSVLRLEGTEE</sequence>
<comment type="caution">
    <text evidence="23">The sequence shown here is derived from an EMBL/GenBank/DDBJ whole genome shotgun (WGS) entry which is preliminary data.</text>
</comment>
<evidence type="ECO:0000256" key="2">
    <source>
        <dbReference type="ARBA" id="ARBA00005056"/>
    </source>
</evidence>
<evidence type="ECO:0000256" key="6">
    <source>
        <dbReference type="ARBA" id="ARBA00013376"/>
    </source>
</evidence>
<dbReference type="InterPro" id="IPR001342">
    <property type="entry name" value="HDH_cat"/>
</dbReference>
<dbReference type="GO" id="GO:0046872">
    <property type="term" value="F:metal ion binding"/>
    <property type="evidence" value="ECO:0007669"/>
    <property type="project" value="UniProtKB-KW"/>
</dbReference>
<dbReference type="SUPFAM" id="SSF51735">
    <property type="entry name" value="NAD(P)-binding Rossmann-fold domains"/>
    <property type="match status" value="1"/>
</dbReference>
<evidence type="ECO:0000256" key="17">
    <source>
        <dbReference type="ARBA" id="ARBA00049031"/>
    </source>
</evidence>
<comment type="cofactor">
    <cofactor evidence="1">
        <name>a metal cation</name>
        <dbReference type="ChEBI" id="CHEBI:25213"/>
    </cofactor>
</comment>
<dbReference type="Pfam" id="PF00742">
    <property type="entry name" value="Homoserine_dh"/>
    <property type="match status" value="1"/>
</dbReference>
<evidence type="ECO:0000256" key="20">
    <source>
        <dbReference type="RuleBase" id="RU000579"/>
    </source>
</evidence>
<comment type="catalytic activity">
    <reaction evidence="17">
        <text>L-homoserine + NAD(+) = L-aspartate 4-semialdehyde + NADH + H(+)</text>
        <dbReference type="Rhea" id="RHEA:15757"/>
        <dbReference type="ChEBI" id="CHEBI:15378"/>
        <dbReference type="ChEBI" id="CHEBI:57476"/>
        <dbReference type="ChEBI" id="CHEBI:57540"/>
        <dbReference type="ChEBI" id="CHEBI:57945"/>
        <dbReference type="ChEBI" id="CHEBI:537519"/>
        <dbReference type="EC" id="1.1.1.3"/>
    </reaction>
    <physiologicalReaction direction="right-to-left" evidence="17">
        <dbReference type="Rhea" id="RHEA:15759"/>
    </physiologicalReaction>
</comment>
<evidence type="ECO:0000256" key="10">
    <source>
        <dbReference type="ARBA" id="ARBA00022857"/>
    </source>
</evidence>
<dbReference type="PROSITE" id="PS51671">
    <property type="entry name" value="ACT"/>
    <property type="match status" value="1"/>
</dbReference>
<dbReference type="PROSITE" id="PS01042">
    <property type="entry name" value="HOMOSER_DHGENASE"/>
    <property type="match status" value="1"/>
</dbReference>
<keyword evidence="11 20" id="KW-0560">Oxidoreductase</keyword>
<evidence type="ECO:0000256" key="18">
    <source>
        <dbReference type="PIRSR" id="PIRSR000098-1"/>
    </source>
</evidence>
<comment type="function">
    <text evidence="15">Catalyzes the conversion of L-aspartate-beta-semialdehyde (L-Asa) to L-homoserine (L-Hse), the third step in the biosynthesis of threonine and methionine from aspartate.</text>
</comment>
<comment type="pathway">
    <text evidence="3 20">Amino-acid biosynthesis; L-methionine biosynthesis via de novo pathway; L-homoserine from L-aspartate: step 3/3.</text>
</comment>
<evidence type="ECO:0000256" key="14">
    <source>
        <dbReference type="ARBA" id="ARBA00023167"/>
    </source>
</evidence>
<dbReference type="InterPro" id="IPR045865">
    <property type="entry name" value="ACT-like_dom_sf"/>
</dbReference>
<evidence type="ECO:0000259" key="22">
    <source>
        <dbReference type="PROSITE" id="PS51671"/>
    </source>
</evidence>
<keyword evidence="24" id="KW-1185">Reference proteome</keyword>
<evidence type="ECO:0000256" key="21">
    <source>
        <dbReference type="RuleBase" id="RU004171"/>
    </source>
</evidence>
<evidence type="ECO:0000313" key="23">
    <source>
        <dbReference type="EMBL" id="GGL36463.1"/>
    </source>
</evidence>
<comment type="catalytic activity">
    <reaction evidence="16">
        <text>L-homoserine + NADP(+) = L-aspartate 4-semialdehyde + NADPH + H(+)</text>
        <dbReference type="Rhea" id="RHEA:15761"/>
        <dbReference type="ChEBI" id="CHEBI:15378"/>
        <dbReference type="ChEBI" id="CHEBI:57476"/>
        <dbReference type="ChEBI" id="CHEBI:57783"/>
        <dbReference type="ChEBI" id="CHEBI:58349"/>
        <dbReference type="ChEBI" id="CHEBI:537519"/>
        <dbReference type="EC" id="1.1.1.3"/>
    </reaction>
    <physiologicalReaction direction="right-to-left" evidence="16">
        <dbReference type="Rhea" id="RHEA:15763"/>
    </physiologicalReaction>
</comment>
<dbReference type="InterPro" id="IPR016204">
    <property type="entry name" value="HDH"/>
</dbReference>
<dbReference type="CDD" id="cd04881">
    <property type="entry name" value="ACT_HSDH-Hom"/>
    <property type="match status" value="1"/>
</dbReference>
<organism evidence="23 24">
    <name type="scientific">Nocardia jinanensis</name>
    <dbReference type="NCBI Taxonomy" id="382504"/>
    <lineage>
        <taxon>Bacteria</taxon>
        <taxon>Bacillati</taxon>
        <taxon>Actinomycetota</taxon>
        <taxon>Actinomycetes</taxon>
        <taxon>Mycobacteriales</taxon>
        <taxon>Nocardiaceae</taxon>
        <taxon>Nocardia</taxon>
    </lineage>
</organism>
<evidence type="ECO:0000256" key="3">
    <source>
        <dbReference type="ARBA" id="ARBA00005062"/>
    </source>
</evidence>
<dbReference type="PANTHER" id="PTHR43331:SF1">
    <property type="entry name" value="HOMOSERINE DEHYDROGENASE"/>
    <property type="match status" value="1"/>
</dbReference>
<dbReference type="Proteomes" id="UP000638263">
    <property type="component" value="Unassembled WGS sequence"/>
</dbReference>
<dbReference type="EMBL" id="BMMH01000018">
    <property type="protein sequence ID" value="GGL36463.1"/>
    <property type="molecule type" value="Genomic_DNA"/>
</dbReference>
<evidence type="ECO:0000256" key="8">
    <source>
        <dbReference type="ARBA" id="ARBA00022697"/>
    </source>
</evidence>
<reference evidence="23" key="2">
    <citation type="submission" date="2020-09" db="EMBL/GenBank/DDBJ databases">
        <authorList>
            <person name="Sun Q."/>
            <person name="Zhou Y."/>
        </authorList>
    </citation>
    <scope>NUCLEOTIDE SEQUENCE</scope>
    <source>
        <strain evidence="23">CGMCC 4.3508</strain>
    </source>
</reference>
<dbReference type="EC" id="1.1.1.3" evidence="5 20"/>
<keyword evidence="10 19" id="KW-0521">NADP</keyword>
<feature type="domain" description="ACT" evidence="22">
    <location>
        <begin position="382"/>
        <end position="455"/>
    </location>
</feature>
<dbReference type="FunFam" id="3.40.50.720:FF:000062">
    <property type="entry name" value="Homoserine dehydrogenase"/>
    <property type="match status" value="1"/>
</dbReference>
<keyword evidence="7 20" id="KW-0028">Amino-acid biosynthesis</keyword>
<dbReference type="PANTHER" id="PTHR43331">
    <property type="entry name" value="HOMOSERINE DEHYDROGENASE"/>
    <property type="match status" value="1"/>
</dbReference>
<dbReference type="FunFam" id="3.30.360.10:FF:000005">
    <property type="entry name" value="Homoserine dehydrogenase"/>
    <property type="match status" value="1"/>
</dbReference>
<dbReference type="Pfam" id="PF03447">
    <property type="entry name" value="NAD_binding_3"/>
    <property type="match status" value="1"/>
</dbReference>
<dbReference type="GO" id="GO:0009088">
    <property type="term" value="P:threonine biosynthetic process"/>
    <property type="evidence" value="ECO:0007669"/>
    <property type="project" value="UniProtKB-KW"/>
</dbReference>
<evidence type="ECO:0000256" key="7">
    <source>
        <dbReference type="ARBA" id="ARBA00022605"/>
    </source>
</evidence>
<name>A0A917RV65_9NOCA</name>
<protein>
    <recommendedName>
        <fullName evidence="6 20">Homoserine dehydrogenase</fullName>
        <ecNumber evidence="5 20">1.1.1.3</ecNumber>
    </recommendedName>
</protein>
<feature type="active site" description="Proton donor" evidence="18">
    <location>
        <position position="225"/>
    </location>
</feature>
<dbReference type="Pfam" id="PF01842">
    <property type="entry name" value="ACT"/>
    <property type="match status" value="1"/>
</dbReference>
<evidence type="ECO:0000256" key="4">
    <source>
        <dbReference type="ARBA" id="ARBA00006753"/>
    </source>
</evidence>
<dbReference type="GO" id="GO:0009086">
    <property type="term" value="P:methionine biosynthetic process"/>
    <property type="evidence" value="ECO:0007669"/>
    <property type="project" value="UniProtKB-KW"/>
</dbReference>
<proteinExistence type="inferred from homology"/>
<evidence type="ECO:0000256" key="1">
    <source>
        <dbReference type="ARBA" id="ARBA00001920"/>
    </source>
</evidence>